<dbReference type="OrthoDB" id="1584384at2759"/>
<name>S9PTD4_SCHOY</name>
<keyword evidence="7" id="KW-0653">Protein transport</keyword>
<dbReference type="Pfam" id="PF03987">
    <property type="entry name" value="Autophagy_act_C"/>
    <property type="match status" value="1"/>
</dbReference>
<sequence>MAQRLTSAFLNWREHITAASKSSNFETTGMISPEEFVLAGDYLVTKFPTWSWECGDRIRGFLPKDKQYLVTRHVLSVPREINVDVNGDWVDVETEDSKFKPSGMDDNSSVSSIHSEQSGSLLQETSYDAPKNSKDASNVPDSEGLPLQDEEEDDLQMVPVSVPRNEARRYDLYIVYDKYYRTPRLFLRGWNAGGQLLSMKDIYADVSGEHAGKTVTMEPFPHYHSHNTMASVHPCKHASVLLKLIKQHRERNEPIRVDQYMVLFLKFVSTMLPYFEIDYTMQA</sequence>
<dbReference type="GO" id="GO:0019776">
    <property type="term" value="F:Atg8-family ligase activity"/>
    <property type="evidence" value="ECO:0007669"/>
    <property type="project" value="TreeGrafter"/>
</dbReference>
<dbReference type="PANTHER" id="PTHR12866">
    <property type="entry name" value="UBIQUITIN-LIKE-CONJUGATING ENZYME ATG3"/>
    <property type="match status" value="1"/>
</dbReference>
<evidence type="ECO:0000256" key="3">
    <source>
        <dbReference type="ARBA" id="ARBA00018067"/>
    </source>
</evidence>
<keyword evidence="8" id="KW-0072">Autophagy</keyword>
<comment type="subcellular location">
    <subcellularLocation>
        <location evidence="1">Cytoplasm</location>
    </subcellularLocation>
</comment>
<evidence type="ECO:0000256" key="10">
    <source>
        <dbReference type="ARBA" id="ARBA00033139"/>
    </source>
</evidence>
<evidence type="ECO:0000256" key="7">
    <source>
        <dbReference type="ARBA" id="ARBA00022927"/>
    </source>
</evidence>
<reference evidence="12 13" key="1">
    <citation type="journal article" date="2011" name="Science">
        <title>Comparative functional genomics of the fission yeasts.</title>
        <authorList>
            <person name="Rhind N."/>
            <person name="Chen Z."/>
            <person name="Yassour M."/>
            <person name="Thompson D.A."/>
            <person name="Haas B.J."/>
            <person name="Habib N."/>
            <person name="Wapinski I."/>
            <person name="Roy S."/>
            <person name="Lin M.F."/>
            <person name="Heiman D.I."/>
            <person name="Young S.K."/>
            <person name="Furuya K."/>
            <person name="Guo Y."/>
            <person name="Pidoux A."/>
            <person name="Chen H.M."/>
            <person name="Robbertse B."/>
            <person name="Goldberg J.M."/>
            <person name="Aoki K."/>
            <person name="Bayne E.H."/>
            <person name="Berlin A.M."/>
            <person name="Desjardins C.A."/>
            <person name="Dobbs E."/>
            <person name="Dukaj L."/>
            <person name="Fan L."/>
            <person name="FitzGerald M.G."/>
            <person name="French C."/>
            <person name="Gujja S."/>
            <person name="Hansen K."/>
            <person name="Keifenheim D."/>
            <person name="Levin J.Z."/>
            <person name="Mosher R.A."/>
            <person name="Mueller C.A."/>
            <person name="Pfiffner J."/>
            <person name="Priest M."/>
            <person name="Russ C."/>
            <person name="Smialowska A."/>
            <person name="Swoboda P."/>
            <person name="Sykes S.M."/>
            <person name="Vaughn M."/>
            <person name="Vengrova S."/>
            <person name="Yoder R."/>
            <person name="Zeng Q."/>
            <person name="Allshire R."/>
            <person name="Baulcombe D."/>
            <person name="Birren B.W."/>
            <person name="Brown W."/>
            <person name="Ekwall K."/>
            <person name="Kellis M."/>
            <person name="Leatherwood J."/>
            <person name="Levin H."/>
            <person name="Margalit H."/>
            <person name="Martienssen R."/>
            <person name="Nieduszynski C.A."/>
            <person name="Spatafora J.W."/>
            <person name="Friedman N."/>
            <person name="Dalgaard J.Z."/>
            <person name="Baumann P."/>
            <person name="Niki H."/>
            <person name="Regev A."/>
            <person name="Nusbaum C."/>
        </authorList>
    </citation>
    <scope>NUCLEOTIDE SEQUENCE [LARGE SCALE GENOMIC DNA]</scope>
    <source>
        <strain evidence="13">yFS286</strain>
    </source>
</reference>
<evidence type="ECO:0000256" key="9">
    <source>
        <dbReference type="ARBA" id="ARBA00032144"/>
    </source>
</evidence>
<evidence type="ECO:0000256" key="6">
    <source>
        <dbReference type="ARBA" id="ARBA00022786"/>
    </source>
</evidence>
<keyword evidence="5" id="KW-0963">Cytoplasm</keyword>
<evidence type="ECO:0000313" key="13">
    <source>
        <dbReference type="Proteomes" id="UP000016088"/>
    </source>
</evidence>
<keyword evidence="4" id="KW-0813">Transport</keyword>
<dbReference type="AlphaFoldDB" id="S9PTD4"/>
<dbReference type="GO" id="GO:0015031">
    <property type="term" value="P:protein transport"/>
    <property type="evidence" value="ECO:0007669"/>
    <property type="project" value="UniProtKB-KW"/>
</dbReference>
<dbReference type="VEuPathDB" id="FungiDB:SOCG_01456"/>
<dbReference type="GO" id="GO:0000045">
    <property type="term" value="P:autophagosome assembly"/>
    <property type="evidence" value="ECO:0007669"/>
    <property type="project" value="TreeGrafter"/>
</dbReference>
<evidence type="ECO:0000256" key="8">
    <source>
        <dbReference type="ARBA" id="ARBA00023006"/>
    </source>
</evidence>
<evidence type="ECO:0000256" key="4">
    <source>
        <dbReference type="ARBA" id="ARBA00022448"/>
    </source>
</evidence>
<organism evidence="12 13">
    <name type="scientific">Schizosaccharomyces octosporus (strain yFS286)</name>
    <name type="common">Fission yeast</name>
    <name type="synonym">Octosporomyces octosporus</name>
    <dbReference type="NCBI Taxonomy" id="483514"/>
    <lineage>
        <taxon>Eukaryota</taxon>
        <taxon>Fungi</taxon>
        <taxon>Dikarya</taxon>
        <taxon>Ascomycota</taxon>
        <taxon>Taphrinomycotina</taxon>
        <taxon>Schizosaccharomycetes</taxon>
        <taxon>Schizosaccharomycetales</taxon>
        <taxon>Schizosaccharomycetaceae</taxon>
        <taxon>Schizosaccharomyces</taxon>
    </lineage>
</organism>
<dbReference type="EMBL" id="KE503208">
    <property type="protein sequence ID" value="EPX71237.1"/>
    <property type="molecule type" value="Genomic_DNA"/>
</dbReference>
<dbReference type="GO" id="GO:0000407">
    <property type="term" value="C:phagophore assembly site"/>
    <property type="evidence" value="ECO:0007669"/>
    <property type="project" value="TreeGrafter"/>
</dbReference>
<dbReference type="RefSeq" id="XP_013019864.1">
    <property type="nucleotide sequence ID" value="XM_013164410.1"/>
</dbReference>
<dbReference type="GO" id="GO:0005829">
    <property type="term" value="C:cytosol"/>
    <property type="evidence" value="ECO:0007669"/>
    <property type="project" value="TreeGrafter"/>
</dbReference>
<evidence type="ECO:0000256" key="2">
    <source>
        <dbReference type="ARBA" id="ARBA00007683"/>
    </source>
</evidence>
<dbReference type="GO" id="GO:0044804">
    <property type="term" value="P:nucleophagy"/>
    <property type="evidence" value="ECO:0007669"/>
    <property type="project" value="TreeGrafter"/>
</dbReference>
<proteinExistence type="inferred from homology"/>
<keyword evidence="6" id="KW-0833">Ubl conjugation pathway</keyword>
<accession>S9PTD4</accession>
<dbReference type="HOGENOM" id="CLU_027518_2_0_1"/>
<dbReference type="PANTHER" id="PTHR12866:SF2">
    <property type="entry name" value="UBIQUITIN-LIKE-CONJUGATING ENZYME ATG3"/>
    <property type="match status" value="1"/>
</dbReference>
<dbReference type="InterPro" id="IPR007135">
    <property type="entry name" value="Atg3/Atg10"/>
</dbReference>
<evidence type="ECO:0000256" key="5">
    <source>
        <dbReference type="ARBA" id="ARBA00022490"/>
    </source>
</evidence>
<feature type="compositionally biased region" description="Polar residues" evidence="11">
    <location>
        <begin position="105"/>
        <end position="126"/>
    </location>
</feature>
<dbReference type="OMA" id="HCPTWSW"/>
<evidence type="ECO:0000256" key="11">
    <source>
        <dbReference type="SAM" id="MobiDB-lite"/>
    </source>
</evidence>
<dbReference type="GO" id="GO:0000422">
    <property type="term" value="P:autophagy of mitochondrion"/>
    <property type="evidence" value="ECO:0007669"/>
    <property type="project" value="TreeGrafter"/>
</dbReference>
<gene>
    <name evidence="12" type="ORF">SOCG_01456</name>
</gene>
<dbReference type="GeneID" id="25030437"/>
<dbReference type="Proteomes" id="UP000016088">
    <property type="component" value="Unassembled WGS sequence"/>
</dbReference>
<evidence type="ECO:0000256" key="1">
    <source>
        <dbReference type="ARBA" id="ARBA00004496"/>
    </source>
</evidence>
<dbReference type="GO" id="GO:0061723">
    <property type="term" value="P:glycophagy"/>
    <property type="evidence" value="ECO:0007669"/>
    <property type="project" value="TreeGrafter"/>
</dbReference>
<dbReference type="Gene3D" id="3.30.1460.50">
    <property type="match status" value="1"/>
</dbReference>
<comment type="similarity">
    <text evidence="2">Belongs to the ATG3 family.</text>
</comment>
<protein>
    <recommendedName>
        <fullName evidence="3">Autophagy-related protein 3</fullName>
    </recommendedName>
    <alternativeName>
        <fullName evidence="9 10">Autophagy-related E2-like conjugation enzyme ATG3</fullName>
    </alternativeName>
</protein>
<evidence type="ECO:0000313" key="12">
    <source>
        <dbReference type="EMBL" id="EPX71237.1"/>
    </source>
</evidence>
<feature type="region of interest" description="Disordered" evidence="11">
    <location>
        <begin position="96"/>
        <end position="154"/>
    </location>
</feature>
<dbReference type="eggNOG" id="KOG2981">
    <property type="taxonomic scope" value="Eukaryota"/>
</dbReference>
<keyword evidence="13" id="KW-1185">Reference proteome</keyword>